<comment type="caution">
    <text evidence="1">The sequence shown here is derived from an EMBL/GenBank/DDBJ whole genome shotgun (WGS) entry which is preliminary data.</text>
</comment>
<accession>A0ABW7AG35</accession>
<evidence type="ECO:0008006" key="3">
    <source>
        <dbReference type="Google" id="ProtNLM"/>
    </source>
</evidence>
<organism evidence="1 2">
    <name type="scientific">Nonomuraea marmarensis</name>
    <dbReference type="NCBI Taxonomy" id="3351344"/>
    <lineage>
        <taxon>Bacteria</taxon>
        <taxon>Bacillati</taxon>
        <taxon>Actinomycetota</taxon>
        <taxon>Actinomycetes</taxon>
        <taxon>Streptosporangiales</taxon>
        <taxon>Streptosporangiaceae</taxon>
        <taxon>Nonomuraea</taxon>
    </lineage>
</organism>
<name>A0ABW7AG35_9ACTN</name>
<sequence length="257" mass="26464">MSSLLALLAGAYGPPTEDNGATRMGGDWVTYGVHRQTEPGAAGAAGRGTSGGFGDCHGIGGPGQISYVQCDTGPDGQRNVFNAVVPGDRAAPAVTPEMLMEQALRLLTPPTPKIVTAPPRGKNGYVGLRQFFWAEPGQWHPISKKVTAGPVWAEVTAAPTKLTIQPGAGQATLSCPGPGVPYDPAKSPDDQNIECTHVFTESSAGLPKSQYQVKFSTVWSANWTGSGGAGGPLAPITTSTTFPLRIGQAPALVGRSS</sequence>
<dbReference type="EMBL" id="JBICRM010000011">
    <property type="protein sequence ID" value="MFG1705401.1"/>
    <property type="molecule type" value="Genomic_DNA"/>
</dbReference>
<protein>
    <recommendedName>
        <fullName evidence="3">ATP/GTP-binding protein</fullName>
    </recommendedName>
</protein>
<gene>
    <name evidence="1" type="ORF">ACFLIM_19605</name>
</gene>
<proteinExistence type="predicted"/>
<evidence type="ECO:0000313" key="2">
    <source>
        <dbReference type="Proteomes" id="UP001603978"/>
    </source>
</evidence>
<dbReference type="Proteomes" id="UP001603978">
    <property type="component" value="Unassembled WGS sequence"/>
</dbReference>
<evidence type="ECO:0000313" key="1">
    <source>
        <dbReference type="EMBL" id="MFG1705401.1"/>
    </source>
</evidence>
<keyword evidence="2" id="KW-1185">Reference proteome</keyword>
<reference evidence="1 2" key="1">
    <citation type="submission" date="2024-10" db="EMBL/GenBank/DDBJ databases">
        <authorList>
            <person name="Topkara A.R."/>
            <person name="Saygin H."/>
        </authorList>
    </citation>
    <scope>NUCLEOTIDE SEQUENCE [LARGE SCALE GENOMIC DNA]</scope>
    <source>
        <strain evidence="1 2">M3C6</strain>
    </source>
</reference>